<keyword evidence="3" id="KW-1185">Reference proteome</keyword>
<evidence type="ECO:0000313" key="3">
    <source>
        <dbReference type="Proteomes" id="UP000241645"/>
    </source>
</evidence>
<proteinExistence type="predicted"/>
<dbReference type="EMBL" id="PXZO01000028">
    <property type="protein sequence ID" value="PSK09286.1"/>
    <property type="molecule type" value="Genomic_DNA"/>
</dbReference>
<dbReference type="Proteomes" id="UP000241645">
    <property type="component" value="Unassembled WGS sequence"/>
</dbReference>
<dbReference type="InterPro" id="IPR038764">
    <property type="entry name" value="GNAT_N_AcTrfase_prd"/>
</dbReference>
<dbReference type="CDD" id="cd04301">
    <property type="entry name" value="NAT_SF"/>
    <property type="match status" value="1"/>
</dbReference>
<dbReference type="PANTHER" id="PTHR41700">
    <property type="entry name" value="GCN5-RELATED N-ACETYLTRANSFERASE"/>
    <property type="match status" value="1"/>
</dbReference>
<dbReference type="PANTHER" id="PTHR41700:SF1">
    <property type="entry name" value="N-ACETYLTRANSFERASE DOMAIN-CONTAINING PROTEIN"/>
    <property type="match status" value="1"/>
</dbReference>
<protein>
    <submittedName>
        <fullName evidence="2">GNAT family N-acetyltransferase</fullName>
    </submittedName>
</protein>
<evidence type="ECO:0000259" key="1">
    <source>
        <dbReference type="PROSITE" id="PS51186"/>
    </source>
</evidence>
<dbReference type="GeneID" id="95751590"/>
<dbReference type="InterPro" id="IPR016181">
    <property type="entry name" value="Acyl_CoA_acyltransferase"/>
</dbReference>
<reference evidence="2 3" key="1">
    <citation type="submission" date="2018-03" db="EMBL/GenBank/DDBJ databases">
        <title>Brevisbacillus phylogenomics.</title>
        <authorList>
            <person name="Dunlap C."/>
        </authorList>
    </citation>
    <scope>NUCLEOTIDE SEQUENCE [LARGE SCALE GENOMIC DNA]</scope>
    <source>
        <strain evidence="2 3">NRRL B-41110</strain>
    </source>
</reference>
<dbReference type="Gene3D" id="3.40.630.30">
    <property type="match status" value="1"/>
</dbReference>
<dbReference type="SUPFAM" id="SSF55729">
    <property type="entry name" value="Acyl-CoA N-acyltransferases (Nat)"/>
    <property type="match status" value="1"/>
</dbReference>
<comment type="caution">
    <text evidence="2">The sequence shown here is derived from an EMBL/GenBank/DDBJ whole genome shotgun (WGS) entry which is preliminary data.</text>
</comment>
<dbReference type="InterPro" id="IPR000182">
    <property type="entry name" value="GNAT_dom"/>
</dbReference>
<dbReference type="RefSeq" id="WP_017250434.1">
    <property type="nucleotide sequence ID" value="NZ_JARMEW010000055.1"/>
</dbReference>
<name>A0ABX5FNU1_9BACL</name>
<evidence type="ECO:0000313" key="2">
    <source>
        <dbReference type="EMBL" id="PSK09286.1"/>
    </source>
</evidence>
<sequence length="279" mass="31431">MTITLRKLAEFSEIEQLEAMEGKIWDPSTAIPHHMTLTMQKFGGLFLGAFDDEEMIGFLYSFPGFTNGESHLCSHMLGFLPEYRKQGLGVQMKWLQKEEAAAAGYSKITWTYDPLETVNGVLNIAKLGGIVRTYLPNCYGQLDDDFNRGLPTDRFLVEWFIGSNRVESRQSGKSSAPSFQQAPDLLRFEIKDGIPHPIEIDLSRDEPAVLLPVPAFFQDVKRADISVASLWREMTRELFTSYFAKGYVVTNILRGPSTVRYVLEKQPFPDILGASSSLS</sequence>
<accession>A0ABX5FNU1</accession>
<feature type="domain" description="N-acetyltransferase" evidence="1">
    <location>
        <begin position="3"/>
        <end position="153"/>
    </location>
</feature>
<gene>
    <name evidence="2" type="ORF">C7R92_15930</name>
</gene>
<organism evidence="2 3">
    <name type="scientific">Brevibacillus porteri</name>
    <dbReference type="NCBI Taxonomy" id="2126350"/>
    <lineage>
        <taxon>Bacteria</taxon>
        <taxon>Bacillati</taxon>
        <taxon>Bacillota</taxon>
        <taxon>Bacilli</taxon>
        <taxon>Bacillales</taxon>
        <taxon>Paenibacillaceae</taxon>
        <taxon>Brevibacillus</taxon>
    </lineage>
</organism>
<dbReference type="PROSITE" id="PS51186">
    <property type="entry name" value="GNAT"/>
    <property type="match status" value="1"/>
</dbReference>
<dbReference type="Pfam" id="PF00583">
    <property type="entry name" value="Acetyltransf_1"/>
    <property type="match status" value="1"/>
</dbReference>